<dbReference type="EMBL" id="JBGXBU010000010">
    <property type="protein sequence ID" value="MFM4894757.1"/>
    <property type="molecule type" value="Genomic_DNA"/>
</dbReference>
<sequence length="95" mass="11087">MHWHVMGWDEEAGILLLGHPALDWDSFPVLAQDLLAEWELSALQRDSGADRHCWQLAFEECRLWLHFEHHSGCWLSADDEEGRATLGWLARQHKD</sequence>
<gene>
    <name evidence="1" type="ORF">ACEUDJ_18070</name>
</gene>
<name>A0ABW9GVF6_9GAMM</name>
<accession>A0ABW9GVF6</accession>
<dbReference type="Pfam" id="PF12305">
    <property type="entry name" value="DUF3630"/>
    <property type="match status" value="1"/>
</dbReference>
<organism evidence="1 2">
    <name type="scientific">Aeromonas bivalvium</name>
    <dbReference type="NCBI Taxonomy" id="440079"/>
    <lineage>
        <taxon>Bacteria</taxon>
        <taxon>Pseudomonadati</taxon>
        <taxon>Pseudomonadota</taxon>
        <taxon>Gammaproteobacteria</taxon>
        <taxon>Aeromonadales</taxon>
        <taxon>Aeromonadaceae</taxon>
        <taxon>Aeromonas</taxon>
    </lineage>
</organism>
<protein>
    <submittedName>
        <fullName evidence="1">DUF3630 family protein</fullName>
    </submittedName>
</protein>
<proteinExistence type="predicted"/>
<dbReference type="RefSeq" id="WP_392445556.1">
    <property type="nucleotide sequence ID" value="NZ_JBGXBU010000010.1"/>
</dbReference>
<reference evidence="1 2" key="1">
    <citation type="submission" date="2024-09" db="EMBL/GenBank/DDBJ databases">
        <title>Aeromonas strains Genome sequencing and assembly.</title>
        <authorList>
            <person name="Hu X."/>
            <person name="Tang B."/>
        </authorList>
    </citation>
    <scope>NUCLEOTIDE SEQUENCE [LARGE SCALE GENOMIC DNA]</scope>
    <source>
        <strain evidence="1 2">NB23SCDHY001</strain>
    </source>
</reference>
<evidence type="ECO:0000313" key="1">
    <source>
        <dbReference type="EMBL" id="MFM4894757.1"/>
    </source>
</evidence>
<dbReference type="InterPro" id="IPR022080">
    <property type="entry name" value="DUF3630"/>
</dbReference>
<dbReference type="GeneID" id="97221980"/>
<comment type="caution">
    <text evidence="1">The sequence shown here is derived from an EMBL/GenBank/DDBJ whole genome shotgun (WGS) entry which is preliminary data.</text>
</comment>
<keyword evidence="2" id="KW-1185">Reference proteome</keyword>
<evidence type="ECO:0000313" key="2">
    <source>
        <dbReference type="Proteomes" id="UP001630969"/>
    </source>
</evidence>
<dbReference type="Proteomes" id="UP001630969">
    <property type="component" value="Unassembled WGS sequence"/>
</dbReference>